<sequence length="199" mass="22306">MDNNDPPPKSSSTNKNAFLDELQSIKGILDDHQNEIQIDVPLLNDIVRDLGTDGTLSEPNLDELDTSPDSNEHALHATADDGGPMLQVRDVTAEPFAFPDDYAEDYLSSEQLPASGDEFKELGATQSEEYQEEQQEFFPSVESGIHLNDINNTEDDNFNLELLIQEVVDEVIPTVENELRKRLSLCSPEMIKRLAEKFN</sequence>
<accession>A0YCI6</accession>
<evidence type="ECO:0000313" key="3">
    <source>
        <dbReference type="Proteomes" id="UP000004931"/>
    </source>
</evidence>
<evidence type="ECO:0000256" key="1">
    <source>
        <dbReference type="SAM" id="MobiDB-lite"/>
    </source>
</evidence>
<gene>
    <name evidence="2" type="ORF">GP2143_08144</name>
</gene>
<name>A0YCI6_9GAMM</name>
<protein>
    <submittedName>
        <fullName evidence="2">Uncharacterized protein</fullName>
    </submittedName>
</protein>
<dbReference type="EMBL" id="AAVT01000003">
    <property type="protein sequence ID" value="EAW31505.1"/>
    <property type="molecule type" value="Genomic_DNA"/>
</dbReference>
<comment type="caution">
    <text evidence="2">The sequence shown here is derived from an EMBL/GenBank/DDBJ whole genome shotgun (WGS) entry which is preliminary data.</text>
</comment>
<evidence type="ECO:0000313" key="2">
    <source>
        <dbReference type="EMBL" id="EAW31505.1"/>
    </source>
</evidence>
<organism evidence="2 3">
    <name type="scientific">marine gamma proteobacterium HTCC2143</name>
    <dbReference type="NCBI Taxonomy" id="247633"/>
    <lineage>
        <taxon>Bacteria</taxon>
        <taxon>Pseudomonadati</taxon>
        <taxon>Pseudomonadota</taxon>
        <taxon>Gammaproteobacteria</taxon>
        <taxon>Cellvibrionales</taxon>
        <taxon>Spongiibacteraceae</taxon>
        <taxon>BD1-7 clade</taxon>
    </lineage>
</organism>
<proteinExistence type="predicted"/>
<keyword evidence="3" id="KW-1185">Reference proteome</keyword>
<feature type="region of interest" description="Disordered" evidence="1">
    <location>
        <begin position="51"/>
        <end position="85"/>
    </location>
</feature>
<reference evidence="2 3" key="1">
    <citation type="journal article" date="2010" name="J. Bacteriol.">
        <title>Genome sequence of the oligotrophic marine Gammaproteobacterium HTCC2143, isolated from the Oregon Coast.</title>
        <authorList>
            <person name="Oh H.M."/>
            <person name="Kang I."/>
            <person name="Ferriera S."/>
            <person name="Giovannoni S.J."/>
            <person name="Cho J.C."/>
        </authorList>
    </citation>
    <scope>NUCLEOTIDE SEQUENCE [LARGE SCALE GENOMIC DNA]</scope>
    <source>
        <strain evidence="2 3">HTCC2143</strain>
    </source>
</reference>
<dbReference type="Proteomes" id="UP000004931">
    <property type="component" value="Unassembled WGS sequence"/>
</dbReference>
<dbReference type="AlphaFoldDB" id="A0YCI6"/>
<dbReference type="STRING" id="247633.GP2143_08144"/>
<feature type="compositionally biased region" description="Basic and acidic residues" evidence="1">
    <location>
        <begin position="70"/>
        <end position="79"/>
    </location>
</feature>
<dbReference type="OrthoDB" id="6196114at2"/>